<evidence type="ECO:0000313" key="2">
    <source>
        <dbReference type="EMBL" id="MFK4448471.1"/>
    </source>
</evidence>
<comment type="caution">
    <text evidence="2">The sequence shown here is derived from an EMBL/GenBank/DDBJ whole genome shotgun (WGS) entry which is preliminary data.</text>
</comment>
<sequence>MDAPGKPHADIDRQAYEAWQEQQATFEGDQLRAVQAGTRHYIENLSAAAETMLDSSLSDIERGMAESYLKTVAPHIEPEKVQDWALDLRCAEGTLREVSDYWNGDMTVLNRARTQVEMVAGGQYEQVRDPDLLREMPLPKGEEVVAARQAVLEGAVTMDGAERGAMKEILAGIQAEPGSEEFRKAQSMTQFYVPGGDFSKHWEEVALQHFTQDLPETPLGEFVDPHGGLREIQHIEPMQPGKERYIDQVLEASHALDAATKSGDINAIVDATTELESLAPAGLAPDQIDTWREAVKEAAFDETLQRLDIEFYNSYGFDAPMDGLNEAQSRLQDLIDGKNLGQHLGTAAEATADVSEFRQEQMQAGEEGVRRYIDQVRDASQEYVSTGSDAAMDRLAELAPREMTAAELDDWAKDIQKADAVLQEAHARTLDTQTATLWPGTVELAEEQFDQVVTDLRGQHEQVYDADFLSRVPPLSAEERREINGALVGEAVVLDAQEREAASEVFAGLDAEPGSPEFETARETLSEFMPTGSDLSDEAWQEAARVYAADVLDREPLETYFSAEGVALDEPAIEASVGESAAEVDHDNDYGLELDQDD</sequence>
<reference evidence="2 3" key="2">
    <citation type="submission" date="2024-11" db="EMBL/GenBank/DDBJ databases">
        <title>Using genomics to understand microbial adaptation to soil warming.</title>
        <authorList>
            <person name="Deangelis K.M. PhD."/>
        </authorList>
    </citation>
    <scope>NUCLEOTIDE SEQUENCE [LARGE SCALE GENOMIC DNA]</scope>
    <source>
        <strain evidence="2 3">GAS97</strain>
    </source>
</reference>
<name>A0ABW8N0D6_9BURK</name>
<feature type="region of interest" description="Disordered" evidence="1">
    <location>
        <begin position="576"/>
        <end position="598"/>
    </location>
</feature>
<proteinExistence type="predicted"/>
<dbReference type="EMBL" id="JBIYDN010000052">
    <property type="protein sequence ID" value="MFK4448471.1"/>
    <property type="molecule type" value="Genomic_DNA"/>
</dbReference>
<accession>A0ABW8N0D6</accession>
<reference evidence="2 3" key="1">
    <citation type="submission" date="2024-10" db="EMBL/GenBank/DDBJ databases">
        <authorList>
            <person name="Deangelis K."/>
            <person name="Huntemann M."/>
            <person name="Clum A."/>
            <person name="Wang J."/>
            <person name="Palaniappan K."/>
            <person name="Ritter S."/>
            <person name="Chen I.-M."/>
            <person name="Stamatis D."/>
            <person name="Reddy T."/>
            <person name="O'Malley R."/>
            <person name="Daum C."/>
            <person name="Ng V."/>
            <person name="Ivanova N."/>
            <person name="Kyrpides N."/>
            <person name="Woyke T."/>
        </authorList>
    </citation>
    <scope>NUCLEOTIDE SEQUENCE [LARGE SCALE GENOMIC DNA]</scope>
    <source>
        <strain evidence="2 3">GAS97</strain>
    </source>
</reference>
<protein>
    <submittedName>
        <fullName evidence="2">Uncharacterized protein</fullName>
    </submittedName>
</protein>
<keyword evidence="3" id="KW-1185">Reference proteome</keyword>
<gene>
    <name evidence="2" type="ORF">ABH943_008515</name>
</gene>
<dbReference type="Proteomes" id="UP001620514">
    <property type="component" value="Unassembled WGS sequence"/>
</dbReference>
<evidence type="ECO:0000256" key="1">
    <source>
        <dbReference type="SAM" id="MobiDB-lite"/>
    </source>
</evidence>
<organism evidence="2 3">
    <name type="scientific">Caballeronia udeis</name>
    <dbReference type="NCBI Taxonomy" id="1232866"/>
    <lineage>
        <taxon>Bacteria</taxon>
        <taxon>Pseudomonadati</taxon>
        <taxon>Pseudomonadota</taxon>
        <taxon>Betaproteobacteria</taxon>
        <taxon>Burkholderiales</taxon>
        <taxon>Burkholderiaceae</taxon>
        <taxon>Caballeronia</taxon>
    </lineage>
</organism>
<dbReference type="RefSeq" id="WP_404614792.1">
    <property type="nucleotide sequence ID" value="NZ_JBIYDN010000052.1"/>
</dbReference>
<evidence type="ECO:0000313" key="3">
    <source>
        <dbReference type="Proteomes" id="UP001620514"/>
    </source>
</evidence>